<dbReference type="Pfam" id="PF00067">
    <property type="entry name" value="p450"/>
    <property type="match status" value="1"/>
</dbReference>
<reference evidence="4 5" key="1">
    <citation type="submission" date="2021-03" db="EMBL/GenBank/DDBJ databases">
        <title>Actinoplanes flavus sp. nov., a novel actinomycete isolated from Coconut Palm rhizosphere soil.</title>
        <authorList>
            <person name="Luo X."/>
        </authorList>
    </citation>
    <scope>NUCLEOTIDE SEQUENCE [LARGE SCALE GENOMIC DNA]</scope>
    <source>
        <strain evidence="4 5">NEAU-H7</strain>
    </source>
</reference>
<dbReference type="PANTHER" id="PTHR46696:SF6">
    <property type="entry name" value="P450, PUTATIVE (EUROFUNG)-RELATED"/>
    <property type="match status" value="1"/>
</dbReference>
<sequence length="391" mass="41923">MSAFPRAADHAGELPPEFGRLRREQPLSRVRLADGRTAWLVTRYEHVRTVLAGEGFTRDIPGATSGAGAGIRTVNMDGPPHTQLRGLVAKAFTVRNVDRRRARVEDLTERLLDDLEKAGPPADLVGHLARPLPALVIVEVLGFPTDDHELLHGLSNRITALTGDGSDQRAAWQEFAAYVGGHVAVKRAALAAGASPDSDVLSTLVHALDAGGRLVLEELVNLTIVILAGGLETTGTSISAGLLRLLTHPAELGRLRADPSLVDTAVEEILRYQPVIDVNRLQIATEDVRLDGRLIRAGELVQISINSANRDEAVFTGGGSLDVGRLPNPHIAFGHGAHHCLGAALARLELRTALTAVLRRFPRLSLAVPVESLRWRGGHVTLGLAELPVTW</sequence>
<protein>
    <submittedName>
        <fullName evidence="4">Cytochrome P450</fullName>
    </submittedName>
</protein>
<dbReference type="RefSeq" id="WP_208470473.1">
    <property type="nucleotide sequence ID" value="NZ_JAGFNS010000020.1"/>
</dbReference>
<dbReference type="SUPFAM" id="SSF48264">
    <property type="entry name" value="Cytochrome P450"/>
    <property type="match status" value="1"/>
</dbReference>
<gene>
    <name evidence="4" type="ORF">J5X75_27865</name>
</gene>
<evidence type="ECO:0000256" key="3">
    <source>
        <dbReference type="SAM" id="MobiDB-lite"/>
    </source>
</evidence>
<comment type="similarity">
    <text evidence="1 2">Belongs to the cytochrome P450 family.</text>
</comment>
<evidence type="ECO:0000313" key="5">
    <source>
        <dbReference type="Proteomes" id="UP000679690"/>
    </source>
</evidence>
<dbReference type="CDD" id="cd11031">
    <property type="entry name" value="Cyp158A-like"/>
    <property type="match status" value="1"/>
</dbReference>
<dbReference type="PRINTS" id="PR00385">
    <property type="entry name" value="P450"/>
</dbReference>
<dbReference type="PRINTS" id="PR00359">
    <property type="entry name" value="BP450"/>
</dbReference>
<keyword evidence="2" id="KW-0560">Oxidoreductase</keyword>
<evidence type="ECO:0000256" key="2">
    <source>
        <dbReference type="RuleBase" id="RU000461"/>
    </source>
</evidence>
<comment type="caution">
    <text evidence="4">The sequence shown here is derived from an EMBL/GenBank/DDBJ whole genome shotgun (WGS) entry which is preliminary data.</text>
</comment>
<organism evidence="4 5">
    <name type="scientific">Actinoplanes flavus</name>
    <dbReference type="NCBI Taxonomy" id="2820290"/>
    <lineage>
        <taxon>Bacteria</taxon>
        <taxon>Bacillati</taxon>
        <taxon>Actinomycetota</taxon>
        <taxon>Actinomycetes</taxon>
        <taxon>Micromonosporales</taxon>
        <taxon>Micromonosporaceae</taxon>
        <taxon>Actinoplanes</taxon>
    </lineage>
</organism>
<dbReference type="InterPro" id="IPR017972">
    <property type="entry name" value="Cyt_P450_CS"/>
</dbReference>
<keyword evidence="5" id="KW-1185">Reference proteome</keyword>
<keyword evidence="2" id="KW-0408">Iron</keyword>
<dbReference type="Proteomes" id="UP000679690">
    <property type="component" value="Unassembled WGS sequence"/>
</dbReference>
<proteinExistence type="inferred from homology"/>
<keyword evidence="2" id="KW-0503">Monooxygenase</keyword>
<name>A0ABS3URT8_9ACTN</name>
<evidence type="ECO:0000256" key="1">
    <source>
        <dbReference type="ARBA" id="ARBA00010617"/>
    </source>
</evidence>
<dbReference type="InterPro" id="IPR036396">
    <property type="entry name" value="Cyt_P450_sf"/>
</dbReference>
<feature type="region of interest" description="Disordered" evidence="3">
    <location>
        <begin position="1"/>
        <end position="20"/>
    </location>
</feature>
<accession>A0ABS3URT8</accession>
<dbReference type="InterPro" id="IPR001128">
    <property type="entry name" value="Cyt_P450"/>
</dbReference>
<dbReference type="EMBL" id="JAGFNS010000020">
    <property type="protein sequence ID" value="MBO3741331.1"/>
    <property type="molecule type" value="Genomic_DNA"/>
</dbReference>
<dbReference type="Gene3D" id="1.10.630.10">
    <property type="entry name" value="Cytochrome P450"/>
    <property type="match status" value="1"/>
</dbReference>
<dbReference type="InterPro" id="IPR002397">
    <property type="entry name" value="Cyt_P450_B"/>
</dbReference>
<keyword evidence="2" id="KW-0479">Metal-binding</keyword>
<evidence type="ECO:0000313" key="4">
    <source>
        <dbReference type="EMBL" id="MBO3741331.1"/>
    </source>
</evidence>
<keyword evidence="2" id="KW-0349">Heme</keyword>
<dbReference type="PROSITE" id="PS00086">
    <property type="entry name" value="CYTOCHROME_P450"/>
    <property type="match status" value="1"/>
</dbReference>
<dbReference type="PANTHER" id="PTHR46696">
    <property type="entry name" value="P450, PUTATIVE (EUROFUNG)-RELATED"/>
    <property type="match status" value="1"/>
</dbReference>